<dbReference type="RefSeq" id="WP_069312190.1">
    <property type="nucleotide sequence ID" value="NZ_MDTU01000001.1"/>
</dbReference>
<comment type="similarity">
    <text evidence="1">Belongs to the aldolase class II family.</text>
</comment>
<dbReference type="PANTHER" id="PTHR10672:SF3">
    <property type="entry name" value="PROTEIN HU-LI TAI SHAO"/>
    <property type="match status" value="1"/>
</dbReference>
<evidence type="ECO:0000259" key="2">
    <source>
        <dbReference type="SMART" id="SM01007"/>
    </source>
</evidence>
<dbReference type="Gene3D" id="3.40.225.10">
    <property type="entry name" value="Class II aldolase/adducin N-terminal domain"/>
    <property type="match status" value="1"/>
</dbReference>
<organism evidence="3 4">
    <name type="scientific">Piscirickettsia litoralis</name>
    <dbReference type="NCBI Taxonomy" id="1891921"/>
    <lineage>
        <taxon>Bacteria</taxon>
        <taxon>Pseudomonadati</taxon>
        <taxon>Pseudomonadota</taxon>
        <taxon>Gammaproteobacteria</taxon>
        <taxon>Thiotrichales</taxon>
        <taxon>Piscirickettsiaceae</taxon>
        <taxon>Piscirickettsia</taxon>
    </lineage>
</organism>
<dbReference type="Proteomes" id="UP000094329">
    <property type="component" value="Unassembled WGS sequence"/>
</dbReference>
<accession>A0ABX3A1S1</accession>
<dbReference type="EMBL" id="MDTU01000001">
    <property type="protein sequence ID" value="ODN42393.1"/>
    <property type="molecule type" value="Genomic_DNA"/>
</dbReference>
<comment type="caution">
    <text evidence="3">The sequence shown here is derived from an EMBL/GenBank/DDBJ whole genome shotgun (WGS) entry which is preliminary data.</text>
</comment>
<dbReference type="Pfam" id="PF00596">
    <property type="entry name" value="Aldolase_II"/>
    <property type="match status" value="1"/>
</dbReference>
<dbReference type="InterPro" id="IPR036409">
    <property type="entry name" value="Aldolase_II/adducin_N_sf"/>
</dbReference>
<gene>
    <name evidence="3" type="ORF">BGC07_04915</name>
</gene>
<dbReference type="InterPro" id="IPR051017">
    <property type="entry name" value="Aldolase-II_Adducin_sf"/>
</dbReference>
<keyword evidence="4" id="KW-1185">Reference proteome</keyword>
<evidence type="ECO:0000313" key="4">
    <source>
        <dbReference type="Proteomes" id="UP000094329"/>
    </source>
</evidence>
<dbReference type="InterPro" id="IPR001303">
    <property type="entry name" value="Aldolase_II/adducin_N"/>
</dbReference>
<sequence length="237" mass="26427">MIEKELRIQLAAAHRLIAHFGWTDLVSSHLTIYLPESDQMLATPYGLLFEEVRASDIVRIDRFGSAVGLSDYPVIGAGVTIHNAVYDANPLSRAAIHTHSLYGTAVSSLESGLMFINQHCLRFYGQVAYHDFGGLAFNTDEREPIANALGDKPVMILKNHGLLAAGPTIVDAFYNIYYLEKACEMQIKTLSAGQPIIPISHEDCLLTARQLTEERTAQMIFDALLRKLDRMDDSYRQ</sequence>
<dbReference type="SMART" id="SM01007">
    <property type="entry name" value="Aldolase_II"/>
    <property type="match status" value="1"/>
</dbReference>
<evidence type="ECO:0000256" key="1">
    <source>
        <dbReference type="ARBA" id="ARBA00037961"/>
    </source>
</evidence>
<name>A0ABX3A1S1_9GAMM</name>
<reference evidence="3 4" key="1">
    <citation type="submission" date="2016-08" db="EMBL/GenBank/DDBJ databases">
        <title>Draft genome sequence of Candidatus Piscirickettsia litoralis, from seawater.</title>
        <authorList>
            <person name="Wan X."/>
            <person name="Lee A.J."/>
            <person name="Hou S."/>
            <person name="Donachie S.P."/>
        </authorList>
    </citation>
    <scope>NUCLEOTIDE SEQUENCE [LARGE SCALE GENOMIC DNA]</scope>
    <source>
        <strain evidence="3 4">Y2</strain>
    </source>
</reference>
<dbReference type="NCBIfam" id="NF005451">
    <property type="entry name" value="PRK07044.1"/>
    <property type="match status" value="1"/>
</dbReference>
<dbReference type="PANTHER" id="PTHR10672">
    <property type="entry name" value="ADDUCIN"/>
    <property type="match status" value="1"/>
</dbReference>
<protein>
    <submittedName>
        <fullName evidence="3">Aldolase</fullName>
    </submittedName>
</protein>
<dbReference type="SUPFAM" id="SSF53639">
    <property type="entry name" value="AraD/HMP-PK domain-like"/>
    <property type="match status" value="1"/>
</dbReference>
<evidence type="ECO:0000313" key="3">
    <source>
        <dbReference type="EMBL" id="ODN42393.1"/>
    </source>
</evidence>
<feature type="domain" description="Class II aldolase/adducin N-terminal" evidence="2">
    <location>
        <begin position="8"/>
        <end position="187"/>
    </location>
</feature>
<proteinExistence type="inferred from homology"/>